<sequence length="125" mass="14579">MTNRRGIGSSGRGNDIGELEPTTRDRGIRDFGTIQKSNIETSQERLIARQWSNIGRLVRSVKSGGAKLLRLEEKDKKREGRRRTRRLESKRAHPQRVAELKLGRSRTSKLSCIKHRTEKWIRWMD</sequence>
<name>A0AAV3Z835_9GAST</name>
<dbReference type="Proteomes" id="UP000735302">
    <property type="component" value="Unassembled WGS sequence"/>
</dbReference>
<protein>
    <submittedName>
        <fullName evidence="2">Uncharacterized protein</fullName>
    </submittedName>
</protein>
<feature type="region of interest" description="Disordered" evidence="1">
    <location>
        <begin position="72"/>
        <end position="98"/>
    </location>
</feature>
<keyword evidence="3" id="KW-1185">Reference proteome</keyword>
<evidence type="ECO:0000313" key="2">
    <source>
        <dbReference type="EMBL" id="GFN90902.1"/>
    </source>
</evidence>
<comment type="caution">
    <text evidence="2">The sequence shown here is derived from an EMBL/GenBank/DDBJ whole genome shotgun (WGS) entry which is preliminary data.</text>
</comment>
<accession>A0AAV3Z835</accession>
<evidence type="ECO:0000256" key="1">
    <source>
        <dbReference type="SAM" id="MobiDB-lite"/>
    </source>
</evidence>
<proteinExistence type="predicted"/>
<feature type="region of interest" description="Disordered" evidence="1">
    <location>
        <begin position="1"/>
        <end position="30"/>
    </location>
</feature>
<organism evidence="2 3">
    <name type="scientific">Plakobranchus ocellatus</name>
    <dbReference type="NCBI Taxonomy" id="259542"/>
    <lineage>
        <taxon>Eukaryota</taxon>
        <taxon>Metazoa</taxon>
        <taxon>Spiralia</taxon>
        <taxon>Lophotrochozoa</taxon>
        <taxon>Mollusca</taxon>
        <taxon>Gastropoda</taxon>
        <taxon>Heterobranchia</taxon>
        <taxon>Euthyneura</taxon>
        <taxon>Panpulmonata</taxon>
        <taxon>Sacoglossa</taxon>
        <taxon>Placobranchoidea</taxon>
        <taxon>Plakobranchidae</taxon>
        <taxon>Plakobranchus</taxon>
    </lineage>
</organism>
<reference evidence="2 3" key="1">
    <citation type="journal article" date="2021" name="Elife">
        <title>Chloroplast acquisition without the gene transfer in kleptoplastic sea slugs, Plakobranchus ocellatus.</title>
        <authorList>
            <person name="Maeda T."/>
            <person name="Takahashi S."/>
            <person name="Yoshida T."/>
            <person name="Shimamura S."/>
            <person name="Takaki Y."/>
            <person name="Nagai Y."/>
            <person name="Toyoda A."/>
            <person name="Suzuki Y."/>
            <person name="Arimoto A."/>
            <person name="Ishii H."/>
            <person name="Satoh N."/>
            <person name="Nishiyama T."/>
            <person name="Hasebe M."/>
            <person name="Maruyama T."/>
            <person name="Minagawa J."/>
            <person name="Obokata J."/>
            <person name="Shigenobu S."/>
        </authorList>
    </citation>
    <scope>NUCLEOTIDE SEQUENCE [LARGE SCALE GENOMIC DNA]</scope>
</reference>
<dbReference type="AlphaFoldDB" id="A0AAV3Z835"/>
<dbReference type="EMBL" id="BLXT01002074">
    <property type="protein sequence ID" value="GFN90902.1"/>
    <property type="molecule type" value="Genomic_DNA"/>
</dbReference>
<evidence type="ECO:0000313" key="3">
    <source>
        <dbReference type="Proteomes" id="UP000735302"/>
    </source>
</evidence>
<gene>
    <name evidence="2" type="ORF">PoB_001740800</name>
</gene>
<feature type="compositionally biased region" description="Basic and acidic residues" evidence="1">
    <location>
        <begin position="86"/>
        <end position="98"/>
    </location>
</feature>